<dbReference type="SUPFAM" id="SSF47384">
    <property type="entry name" value="Homodimeric domain of signal transducing histidine kinase"/>
    <property type="match status" value="1"/>
</dbReference>
<dbReference type="PANTHER" id="PTHR43547:SF2">
    <property type="entry name" value="HYBRID SIGNAL TRANSDUCTION HISTIDINE KINASE C"/>
    <property type="match status" value="1"/>
</dbReference>
<dbReference type="InterPro" id="IPR001789">
    <property type="entry name" value="Sig_transdc_resp-reg_receiver"/>
</dbReference>
<dbReference type="GO" id="GO:0000155">
    <property type="term" value="F:phosphorelay sensor kinase activity"/>
    <property type="evidence" value="ECO:0007669"/>
    <property type="project" value="InterPro"/>
</dbReference>
<organism evidence="9 10">
    <name type="scientific">Candidatus Zymogenus saltonus</name>
    <dbReference type="NCBI Taxonomy" id="2844893"/>
    <lineage>
        <taxon>Bacteria</taxon>
        <taxon>Deltaproteobacteria</taxon>
        <taxon>Candidatus Zymogenia</taxon>
        <taxon>Candidatus Zymogeniales</taxon>
        <taxon>Candidatus Zymogenaceae</taxon>
        <taxon>Candidatus Zymogenus</taxon>
    </lineage>
</organism>
<dbReference type="Gene3D" id="3.40.50.2300">
    <property type="match status" value="1"/>
</dbReference>
<feature type="domain" description="Histidine kinase" evidence="7">
    <location>
        <begin position="157"/>
        <end position="375"/>
    </location>
</feature>
<dbReference type="Pfam" id="PF00512">
    <property type="entry name" value="HisKA"/>
    <property type="match status" value="1"/>
</dbReference>
<evidence type="ECO:0000259" key="8">
    <source>
        <dbReference type="PROSITE" id="PS50110"/>
    </source>
</evidence>
<evidence type="ECO:0000256" key="2">
    <source>
        <dbReference type="ARBA" id="ARBA00012438"/>
    </source>
</evidence>
<dbReference type="Pfam" id="PF02518">
    <property type="entry name" value="HATPase_c"/>
    <property type="match status" value="1"/>
</dbReference>
<dbReference type="Proteomes" id="UP000809273">
    <property type="component" value="Unassembled WGS sequence"/>
</dbReference>
<evidence type="ECO:0000256" key="5">
    <source>
        <dbReference type="ARBA" id="ARBA00022777"/>
    </source>
</evidence>
<proteinExistence type="predicted"/>
<dbReference type="FunFam" id="3.30.565.10:FF:000006">
    <property type="entry name" value="Sensor histidine kinase WalK"/>
    <property type="match status" value="1"/>
</dbReference>
<dbReference type="InterPro" id="IPR036097">
    <property type="entry name" value="HisK_dim/P_sf"/>
</dbReference>
<protein>
    <recommendedName>
        <fullName evidence="2">histidine kinase</fullName>
        <ecNumber evidence="2">2.7.13.3</ecNumber>
    </recommendedName>
</protein>
<dbReference type="Gene3D" id="3.30.565.10">
    <property type="entry name" value="Histidine kinase-like ATPase, C-terminal domain"/>
    <property type="match status" value="1"/>
</dbReference>
<dbReference type="InterPro" id="IPR003594">
    <property type="entry name" value="HATPase_dom"/>
</dbReference>
<dbReference type="SMART" id="SM00448">
    <property type="entry name" value="REC"/>
    <property type="match status" value="1"/>
</dbReference>
<dbReference type="PROSITE" id="PS50110">
    <property type="entry name" value="RESPONSE_REGULATORY"/>
    <property type="match status" value="1"/>
</dbReference>
<dbReference type="CDD" id="cd00082">
    <property type="entry name" value="HisKA"/>
    <property type="match status" value="1"/>
</dbReference>
<dbReference type="InterPro" id="IPR003661">
    <property type="entry name" value="HisK_dim/P_dom"/>
</dbReference>
<evidence type="ECO:0000256" key="6">
    <source>
        <dbReference type="PROSITE-ProRule" id="PRU00169"/>
    </source>
</evidence>
<name>A0A9D8KD55_9DELT</name>
<dbReference type="Gene3D" id="1.10.287.130">
    <property type="match status" value="1"/>
</dbReference>
<dbReference type="InterPro" id="IPR004358">
    <property type="entry name" value="Sig_transdc_His_kin-like_C"/>
</dbReference>
<evidence type="ECO:0000256" key="1">
    <source>
        <dbReference type="ARBA" id="ARBA00000085"/>
    </source>
</evidence>
<dbReference type="PANTHER" id="PTHR43547">
    <property type="entry name" value="TWO-COMPONENT HISTIDINE KINASE"/>
    <property type="match status" value="1"/>
</dbReference>
<dbReference type="EMBL" id="JAFGIX010000030">
    <property type="protein sequence ID" value="MBN1572826.1"/>
    <property type="molecule type" value="Genomic_DNA"/>
</dbReference>
<dbReference type="AlphaFoldDB" id="A0A9D8KD55"/>
<keyword evidence="3 6" id="KW-0597">Phosphoprotein</keyword>
<dbReference type="PRINTS" id="PR00344">
    <property type="entry name" value="BCTRLSENSOR"/>
</dbReference>
<keyword evidence="4" id="KW-0808">Transferase</keyword>
<dbReference type="InterPro" id="IPR005467">
    <property type="entry name" value="His_kinase_dom"/>
</dbReference>
<comment type="caution">
    <text evidence="9">The sequence shown here is derived from an EMBL/GenBank/DDBJ whole genome shotgun (WGS) entry which is preliminary data.</text>
</comment>
<sequence length="399" mass="44649">MDRLRVLVVDDELGMCLGIERALKDFAVTIPDLSEEVRFDIDKALTGNEALSIIEAKPPHIILLDYRLPDMLGSDILETLKADKRTDILVIIITAFASIETAIETIKLGAYDFLAKPFTPDDLRNVLRKAAGRLILQRKAKSLLMEKRQIRFQFISVLAHELKSPLNAIEGYLGIMRDRKLGEEIDKYDRMIERCIIRISGMRKLIFDLLDLTRIESGQKKRSFEKVDLCKVAVDSIEMMSNDAKAQKIDIEMKSKGPIILTGVRDEVEIIFNNLISNAVKYNKEGGKVTVDIGLKDNIAKIRVTDTGIGMSSDEAAKIFDDFVRIKNSKTKNIMGSGLGLSTVKKLVVLYKGNVSVTSKEDKGSTFTVTLRTDLTPESESDIYDEGWGLTTQGNIQTI</sequence>
<evidence type="ECO:0000259" key="7">
    <source>
        <dbReference type="PROSITE" id="PS50109"/>
    </source>
</evidence>
<evidence type="ECO:0000256" key="4">
    <source>
        <dbReference type="ARBA" id="ARBA00022679"/>
    </source>
</evidence>
<dbReference type="InterPro" id="IPR036890">
    <property type="entry name" value="HATPase_C_sf"/>
</dbReference>
<dbReference type="SMART" id="SM00387">
    <property type="entry name" value="HATPase_c"/>
    <property type="match status" value="1"/>
</dbReference>
<dbReference type="SUPFAM" id="SSF52172">
    <property type="entry name" value="CheY-like"/>
    <property type="match status" value="1"/>
</dbReference>
<dbReference type="SUPFAM" id="SSF55874">
    <property type="entry name" value="ATPase domain of HSP90 chaperone/DNA topoisomerase II/histidine kinase"/>
    <property type="match status" value="1"/>
</dbReference>
<feature type="domain" description="Response regulatory" evidence="8">
    <location>
        <begin position="5"/>
        <end position="131"/>
    </location>
</feature>
<evidence type="ECO:0000313" key="10">
    <source>
        <dbReference type="Proteomes" id="UP000809273"/>
    </source>
</evidence>
<dbReference type="InterPro" id="IPR011006">
    <property type="entry name" value="CheY-like_superfamily"/>
</dbReference>
<comment type="catalytic activity">
    <reaction evidence="1">
        <text>ATP + protein L-histidine = ADP + protein N-phospho-L-histidine.</text>
        <dbReference type="EC" id="2.7.13.3"/>
    </reaction>
</comment>
<dbReference type="SMART" id="SM00388">
    <property type="entry name" value="HisKA"/>
    <property type="match status" value="1"/>
</dbReference>
<dbReference type="EC" id="2.7.13.3" evidence="2"/>
<feature type="modified residue" description="4-aspartylphosphate" evidence="6">
    <location>
        <position position="65"/>
    </location>
</feature>
<accession>A0A9D8KD55</accession>
<keyword evidence="5 9" id="KW-0418">Kinase</keyword>
<evidence type="ECO:0000313" key="9">
    <source>
        <dbReference type="EMBL" id="MBN1572826.1"/>
    </source>
</evidence>
<reference evidence="9" key="2">
    <citation type="submission" date="2021-01" db="EMBL/GenBank/DDBJ databases">
        <authorList>
            <person name="Hahn C.R."/>
            <person name="Youssef N.H."/>
            <person name="Elshahed M."/>
        </authorList>
    </citation>
    <scope>NUCLEOTIDE SEQUENCE</scope>
    <source>
        <strain evidence="9">Zod_Metabat.24</strain>
    </source>
</reference>
<evidence type="ECO:0000256" key="3">
    <source>
        <dbReference type="ARBA" id="ARBA00022553"/>
    </source>
</evidence>
<gene>
    <name evidence="9" type="ORF">JW984_06470</name>
</gene>
<reference evidence="9" key="1">
    <citation type="journal article" date="2021" name="Environ. Microbiol.">
        <title>Genomic characterization of three novel Desulfobacterota classes expand the metabolic and phylogenetic diversity of the phylum.</title>
        <authorList>
            <person name="Murphy C.L."/>
            <person name="Biggerstaff J."/>
            <person name="Eichhorn A."/>
            <person name="Ewing E."/>
            <person name="Shahan R."/>
            <person name="Soriano D."/>
            <person name="Stewart S."/>
            <person name="VanMol K."/>
            <person name="Walker R."/>
            <person name="Walters P."/>
            <person name="Elshahed M.S."/>
            <person name="Youssef N.H."/>
        </authorList>
    </citation>
    <scope>NUCLEOTIDE SEQUENCE</scope>
    <source>
        <strain evidence="9">Zod_Metabat.24</strain>
    </source>
</reference>
<dbReference type="Pfam" id="PF00072">
    <property type="entry name" value="Response_reg"/>
    <property type="match status" value="1"/>
</dbReference>
<dbReference type="PROSITE" id="PS50109">
    <property type="entry name" value="HIS_KIN"/>
    <property type="match status" value="1"/>
</dbReference>